<dbReference type="CDD" id="cd00093">
    <property type="entry name" value="HTH_XRE"/>
    <property type="match status" value="1"/>
</dbReference>
<dbReference type="CDD" id="cd07177">
    <property type="entry name" value="terB_like"/>
    <property type="match status" value="1"/>
</dbReference>
<dbReference type="InterPro" id="IPR010982">
    <property type="entry name" value="Lambda_DNA-bd_dom_sf"/>
</dbReference>
<accession>A0A1Y6C4M5</accession>
<dbReference type="Gene3D" id="1.10.260.40">
    <property type="entry name" value="lambda repressor-like DNA-binding domains"/>
    <property type="match status" value="1"/>
</dbReference>
<sequence length="269" mass="31201">MSKQLKFPIDQISARLIQLREAKGLSRKQVDDSLSWRSGMLYDLERQRLTLSLEACWQLLKLYNADWSELFSGDYQDEDRDEAIPLLPQIGPLFEIGMIAPRIAQVINLIREDPMIVAELGFAGANTPKPLLQLLLAQLTPVQQRDYYLELCRYVHSTIAADRKIHQVERDAADILLRHAPIVVDDRERKSLLKAFSNRYLGGSIDRKFPRPALKHFLIWVMFVIAVSDGELNYQETEYIKQVAIHIKLDEQSFRYIHQQIQLPAELDF</sequence>
<organism evidence="2 3">
    <name type="scientific">Pseudobacteriovorax antillogorgiicola</name>
    <dbReference type="NCBI Taxonomy" id="1513793"/>
    <lineage>
        <taxon>Bacteria</taxon>
        <taxon>Pseudomonadati</taxon>
        <taxon>Bdellovibrionota</taxon>
        <taxon>Oligoflexia</taxon>
        <taxon>Oligoflexales</taxon>
        <taxon>Pseudobacteriovoracaceae</taxon>
        <taxon>Pseudobacteriovorax</taxon>
    </lineage>
</organism>
<dbReference type="InterPro" id="IPR001387">
    <property type="entry name" value="Cro/C1-type_HTH"/>
</dbReference>
<dbReference type="SUPFAM" id="SSF158682">
    <property type="entry name" value="TerB-like"/>
    <property type="match status" value="1"/>
</dbReference>
<dbReference type="GO" id="GO:0003677">
    <property type="term" value="F:DNA binding"/>
    <property type="evidence" value="ECO:0007669"/>
    <property type="project" value="InterPro"/>
</dbReference>
<dbReference type="RefSeq" id="WP_132321149.1">
    <property type="nucleotide sequence ID" value="NZ_FWZT01000013.1"/>
</dbReference>
<reference evidence="3" key="1">
    <citation type="submission" date="2017-04" db="EMBL/GenBank/DDBJ databases">
        <authorList>
            <person name="Varghese N."/>
            <person name="Submissions S."/>
        </authorList>
    </citation>
    <scope>NUCLEOTIDE SEQUENCE [LARGE SCALE GENOMIC DNA]</scope>
    <source>
        <strain evidence="3">RKEM611</strain>
    </source>
</reference>
<dbReference type="InterPro" id="IPR029024">
    <property type="entry name" value="TerB-like"/>
</dbReference>
<dbReference type="InterPro" id="IPR007791">
    <property type="entry name" value="DjlA_N"/>
</dbReference>
<dbReference type="SUPFAM" id="SSF47413">
    <property type="entry name" value="lambda repressor-like DNA-binding domains"/>
    <property type="match status" value="1"/>
</dbReference>
<dbReference type="Pfam" id="PF05099">
    <property type="entry name" value="TerB"/>
    <property type="match status" value="1"/>
</dbReference>
<evidence type="ECO:0000259" key="1">
    <source>
        <dbReference type="PROSITE" id="PS50943"/>
    </source>
</evidence>
<dbReference type="SMART" id="SM00530">
    <property type="entry name" value="HTH_XRE"/>
    <property type="match status" value="1"/>
</dbReference>
<dbReference type="Proteomes" id="UP000192907">
    <property type="component" value="Unassembled WGS sequence"/>
</dbReference>
<dbReference type="OrthoDB" id="5683219at2"/>
<proteinExistence type="predicted"/>
<feature type="domain" description="HTH cro/C1-type" evidence="1">
    <location>
        <begin position="16"/>
        <end position="70"/>
    </location>
</feature>
<dbReference type="AlphaFoldDB" id="A0A1Y6C4M5"/>
<evidence type="ECO:0000313" key="2">
    <source>
        <dbReference type="EMBL" id="SMF43750.1"/>
    </source>
</evidence>
<evidence type="ECO:0000313" key="3">
    <source>
        <dbReference type="Proteomes" id="UP000192907"/>
    </source>
</evidence>
<dbReference type="Gene3D" id="1.10.3680.10">
    <property type="entry name" value="TerB-like"/>
    <property type="match status" value="1"/>
</dbReference>
<dbReference type="PROSITE" id="PS50943">
    <property type="entry name" value="HTH_CROC1"/>
    <property type="match status" value="1"/>
</dbReference>
<dbReference type="EMBL" id="FWZT01000013">
    <property type="protein sequence ID" value="SMF43750.1"/>
    <property type="molecule type" value="Genomic_DNA"/>
</dbReference>
<gene>
    <name evidence="2" type="ORF">SAMN06296036_11398</name>
</gene>
<name>A0A1Y6C4M5_9BACT</name>
<dbReference type="STRING" id="1513793.SAMN06296036_11398"/>
<protein>
    <submittedName>
        <fullName evidence="2">Tellurite resistance protein TerB</fullName>
    </submittedName>
</protein>
<keyword evidence="3" id="KW-1185">Reference proteome</keyword>